<keyword evidence="1" id="KW-0472">Membrane</keyword>
<dbReference type="AlphaFoldDB" id="A0A6A7CAM5"/>
<reference evidence="2" key="1">
    <citation type="journal article" date="2020" name="Stud. Mycol.">
        <title>101 Dothideomycetes genomes: a test case for predicting lifestyles and emergence of pathogens.</title>
        <authorList>
            <person name="Haridas S."/>
            <person name="Albert R."/>
            <person name="Binder M."/>
            <person name="Bloem J."/>
            <person name="Labutti K."/>
            <person name="Salamov A."/>
            <person name="Andreopoulos B."/>
            <person name="Baker S."/>
            <person name="Barry K."/>
            <person name="Bills G."/>
            <person name="Bluhm B."/>
            <person name="Cannon C."/>
            <person name="Castanera R."/>
            <person name="Culley D."/>
            <person name="Daum C."/>
            <person name="Ezra D."/>
            <person name="Gonzalez J."/>
            <person name="Henrissat B."/>
            <person name="Kuo A."/>
            <person name="Liang C."/>
            <person name="Lipzen A."/>
            <person name="Lutzoni F."/>
            <person name="Magnuson J."/>
            <person name="Mondo S."/>
            <person name="Nolan M."/>
            <person name="Ohm R."/>
            <person name="Pangilinan J."/>
            <person name="Park H.-J."/>
            <person name="Ramirez L."/>
            <person name="Alfaro M."/>
            <person name="Sun H."/>
            <person name="Tritt A."/>
            <person name="Yoshinaga Y."/>
            <person name="Zwiers L.-H."/>
            <person name="Turgeon B."/>
            <person name="Goodwin S."/>
            <person name="Spatafora J."/>
            <person name="Crous P."/>
            <person name="Grigoriev I."/>
        </authorList>
    </citation>
    <scope>NUCLEOTIDE SEQUENCE</scope>
    <source>
        <strain evidence="2">CBS 480.64</strain>
    </source>
</reference>
<feature type="transmembrane region" description="Helical" evidence="1">
    <location>
        <begin position="15"/>
        <end position="32"/>
    </location>
</feature>
<keyword evidence="1" id="KW-0812">Transmembrane</keyword>
<sequence length="56" mass="5969">MLWSVGSADATKKLLVVYVGGLLPGSLLKLAFTLKAAAERLECIVMSNMAMVPMTK</sequence>
<proteinExistence type="predicted"/>
<dbReference type="EMBL" id="MU005958">
    <property type="protein sequence ID" value="KAF2864139.1"/>
    <property type="molecule type" value="Genomic_DNA"/>
</dbReference>
<gene>
    <name evidence="2" type="ORF">K470DRAFT_254474</name>
</gene>
<accession>A0A6A7CAM5</accession>
<keyword evidence="1" id="KW-1133">Transmembrane helix</keyword>
<name>A0A6A7CAM5_9PEZI</name>
<evidence type="ECO:0000313" key="3">
    <source>
        <dbReference type="Proteomes" id="UP000799421"/>
    </source>
</evidence>
<evidence type="ECO:0000256" key="1">
    <source>
        <dbReference type="SAM" id="Phobius"/>
    </source>
</evidence>
<dbReference type="Proteomes" id="UP000799421">
    <property type="component" value="Unassembled WGS sequence"/>
</dbReference>
<evidence type="ECO:0000313" key="2">
    <source>
        <dbReference type="EMBL" id="KAF2864139.1"/>
    </source>
</evidence>
<organism evidence="2 3">
    <name type="scientific">Piedraia hortae CBS 480.64</name>
    <dbReference type="NCBI Taxonomy" id="1314780"/>
    <lineage>
        <taxon>Eukaryota</taxon>
        <taxon>Fungi</taxon>
        <taxon>Dikarya</taxon>
        <taxon>Ascomycota</taxon>
        <taxon>Pezizomycotina</taxon>
        <taxon>Dothideomycetes</taxon>
        <taxon>Dothideomycetidae</taxon>
        <taxon>Capnodiales</taxon>
        <taxon>Piedraiaceae</taxon>
        <taxon>Piedraia</taxon>
    </lineage>
</organism>
<keyword evidence="3" id="KW-1185">Reference proteome</keyword>
<protein>
    <submittedName>
        <fullName evidence="2">Uncharacterized protein</fullName>
    </submittedName>
</protein>